<feature type="transmembrane region" description="Helical" evidence="12">
    <location>
        <begin position="171"/>
        <end position="190"/>
    </location>
</feature>
<evidence type="ECO:0000256" key="11">
    <source>
        <dbReference type="ARBA" id="ARBA00023444"/>
    </source>
</evidence>
<organism evidence="13 14">
    <name type="scientific">Thalassoglobus polymorphus</name>
    <dbReference type="NCBI Taxonomy" id="2527994"/>
    <lineage>
        <taxon>Bacteria</taxon>
        <taxon>Pseudomonadati</taxon>
        <taxon>Planctomycetota</taxon>
        <taxon>Planctomycetia</taxon>
        <taxon>Planctomycetales</taxon>
        <taxon>Planctomycetaceae</taxon>
        <taxon>Thalassoglobus</taxon>
    </lineage>
</organism>
<evidence type="ECO:0000256" key="8">
    <source>
        <dbReference type="ARBA" id="ARBA00023133"/>
    </source>
</evidence>
<keyword evidence="9 12" id="KW-0472">Membrane</keyword>
<dbReference type="EMBL" id="CP036267">
    <property type="protein sequence ID" value="QDT34353.1"/>
    <property type="molecule type" value="Genomic_DNA"/>
</dbReference>
<evidence type="ECO:0000256" key="7">
    <source>
        <dbReference type="ARBA" id="ARBA00023004"/>
    </source>
</evidence>
<dbReference type="InterPro" id="IPR003780">
    <property type="entry name" value="COX15/CtaA_fam"/>
</dbReference>
<feature type="transmembrane region" description="Helical" evidence="12">
    <location>
        <begin position="99"/>
        <end position="116"/>
    </location>
</feature>
<dbReference type="RefSeq" id="WP_145202169.1">
    <property type="nucleotide sequence ID" value="NZ_CP036267.1"/>
</dbReference>
<evidence type="ECO:0000313" key="14">
    <source>
        <dbReference type="Proteomes" id="UP000315724"/>
    </source>
</evidence>
<dbReference type="GO" id="GO:0046872">
    <property type="term" value="F:metal ion binding"/>
    <property type="evidence" value="ECO:0007669"/>
    <property type="project" value="UniProtKB-KW"/>
</dbReference>
<dbReference type="GO" id="GO:0016491">
    <property type="term" value="F:oxidoreductase activity"/>
    <property type="evidence" value="ECO:0007669"/>
    <property type="project" value="UniProtKB-KW"/>
</dbReference>
<accession>A0A517QRU7</accession>
<sequence length="324" mass="35853">MSQIDQTNWFRRLAVTALGLTMITLIFGALTTSKNAGMAFRDWPTSDGHMMITYPWLSDFAKDWDKFLEHGHRLAGMVIGIWSIILVVFAFMTKQRRTLKVLSVCVLLGVIFQGLLGGFRVQLDERGLAMVHGAFAALVFSVMGALIVLSGKQWETPEAETERTTMTIMKVLSVLLLSILVIQYLFGGMIRHQGSGLHEHLALGFVSLGMIFVNFTFCSFSNVSWLRKSGLLLLLIGIGQVGLGLGTWVLKFGFTPTGYVPISDSIQQVTLRTAHTVWGIVTFQAAFVHLLKVYRVGTVSKFSDSKPITVRNSKQVFAVEGGQE</sequence>
<keyword evidence="4" id="KW-0479">Metal-binding</keyword>
<gene>
    <name evidence="13" type="primary">ctaA</name>
    <name evidence="13" type="ORF">Mal48_36130</name>
</gene>
<keyword evidence="3 12" id="KW-0812">Transmembrane</keyword>
<keyword evidence="8" id="KW-0350">Heme biosynthesis</keyword>
<dbReference type="Pfam" id="PF02628">
    <property type="entry name" value="COX15-CtaA"/>
    <property type="match status" value="1"/>
</dbReference>
<keyword evidence="2" id="KW-1003">Cell membrane</keyword>
<dbReference type="KEGG" id="tpol:Mal48_36130"/>
<feature type="transmembrane region" description="Helical" evidence="12">
    <location>
        <begin position="128"/>
        <end position="150"/>
    </location>
</feature>
<proteinExistence type="predicted"/>
<evidence type="ECO:0000256" key="10">
    <source>
        <dbReference type="ARBA" id="ARBA00023157"/>
    </source>
</evidence>
<dbReference type="OrthoDB" id="128939at2"/>
<dbReference type="AlphaFoldDB" id="A0A517QRU7"/>
<feature type="transmembrane region" description="Helical" evidence="12">
    <location>
        <begin position="12"/>
        <end position="30"/>
    </location>
</feature>
<feature type="transmembrane region" description="Helical" evidence="12">
    <location>
        <begin position="232"/>
        <end position="254"/>
    </location>
</feature>
<dbReference type="Proteomes" id="UP000315724">
    <property type="component" value="Chromosome"/>
</dbReference>
<evidence type="ECO:0000256" key="12">
    <source>
        <dbReference type="SAM" id="Phobius"/>
    </source>
</evidence>
<comment type="subcellular location">
    <subcellularLocation>
        <location evidence="1">Membrane</location>
        <topology evidence="1">Multi-pass membrane protein</topology>
    </subcellularLocation>
</comment>
<comment type="pathway">
    <text evidence="11">Porphyrin-containing compound metabolism.</text>
</comment>
<name>A0A517QRU7_9PLAN</name>
<dbReference type="GO" id="GO:0016020">
    <property type="term" value="C:membrane"/>
    <property type="evidence" value="ECO:0007669"/>
    <property type="project" value="UniProtKB-SubCell"/>
</dbReference>
<evidence type="ECO:0000256" key="1">
    <source>
        <dbReference type="ARBA" id="ARBA00004141"/>
    </source>
</evidence>
<dbReference type="PANTHER" id="PTHR35457:SF1">
    <property type="entry name" value="HEME A SYNTHASE"/>
    <property type="match status" value="1"/>
</dbReference>
<keyword evidence="14" id="KW-1185">Reference proteome</keyword>
<feature type="transmembrane region" description="Helical" evidence="12">
    <location>
        <begin position="202"/>
        <end position="220"/>
    </location>
</feature>
<evidence type="ECO:0000256" key="9">
    <source>
        <dbReference type="ARBA" id="ARBA00023136"/>
    </source>
</evidence>
<keyword evidence="6" id="KW-0560">Oxidoreductase</keyword>
<evidence type="ECO:0000313" key="13">
    <source>
        <dbReference type="EMBL" id="QDT34353.1"/>
    </source>
</evidence>
<evidence type="ECO:0000256" key="6">
    <source>
        <dbReference type="ARBA" id="ARBA00023002"/>
    </source>
</evidence>
<dbReference type="PANTHER" id="PTHR35457">
    <property type="entry name" value="HEME A SYNTHASE"/>
    <property type="match status" value="1"/>
</dbReference>
<evidence type="ECO:0000256" key="5">
    <source>
        <dbReference type="ARBA" id="ARBA00022989"/>
    </source>
</evidence>
<reference evidence="13 14" key="1">
    <citation type="submission" date="2019-02" db="EMBL/GenBank/DDBJ databases">
        <title>Deep-cultivation of Planctomycetes and their phenomic and genomic characterization uncovers novel biology.</title>
        <authorList>
            <person name="Wiegand S."/>
            <person name="Jogler M."/>
            <person name="Boedeker C."/>
            <person name="Pinto D."/>
            <person name="Vollmers J."/>
            <person name="Rivas-Marin E."/>
            <person name="Kohn T."/>
            <person name="Peeters S.H."/>
            <person name="Heuer A."/>
            <person name="Rast P."/>
            <person name="Oberbeckmann S."/>
            <person name="Bunk B."/>
            <person name="Jeske O."/>
            <person name="Meyerdierks A."/>
            <person name="Storesund J.E."/>
            <person name="Kallscheuer N."/>
            <person name="Luecker S."/>
            <person name="Lage O.M."/>
            <person name="Pohl T."/>
            <person name="Merkel B.J."/>
            <person name="Hornburger P."/>
            <person name="Mueller R.-W."/>
            <person name="Bruemmer F."/>
            <person name="Labrenz M."/>
            <person name="Spormann A.M."/>
            <person name="Op den Camp H."/>
            <person name="Overmann J."/>
            <person name="Amann R."/>
            <person name="Jetten M.S.M."/>
            <person name="Mascher T."/>
            <person name="Medema M.H."/>
            <person name="Devos D.P."/>
            <person name="Kaster A.-K."/>
            <person name="Ovreas L."/>
            <person name="Rohde M."/>
            <person name="Galperin M.Y."/>
            <person name="Jogler C."/>
        </authorList>
    </citation>
    <scope>NUCLEOTIDE SEQUENCE [LARGE SCALE GENOMIC DNA]</scope>
    <source>
        <strain evidence="13 14">Mal48</strain>
    </source>
</reference>
<evidence type="ECO:0000256" key="4">
    <source>
        <dbReference type="ARBA" id="ARBA00022723"/>
    </source>
</evidence>
<feature type="transmembrane region" description="Helical" evidence="12">
    <location>
        <begin position="74"/>
        <end position="92"/>
    </location>
</feature>
<evidence type="ECO:0000256" key="3">
    <source>
        <dbReference type="ARBA" id="ARBA00022692"/>
    </source>
</evidence>
<protein>
    <submittedName>
        <fullName evidence="13">Heme A synthase</fullName>
    </submittedName>
</protein>
<keyword evidence="10" id="KW-1015">Disulfide bond</keyword>
<keyword evidence="5 12" id="KW-1133">Transmembrane helix</keyword>
<evidence type="ECO:0000256" key="2">
    <source>
        <dbReference type="ARBA" id="ARBA00022475"/>
    </source>
</evidence>
<feature type="transmembrane region" description="Helical" evidence="12">
    <location>
        <begin position="274"/>
        <end position="294"/>
    </location>
</feature>
<dbReference type="InterPro" id="IPR050450">
    <property type="entry name" value="COX15/CtaA_HemeA_synthase"/>
</dbReference>
<dbReference type="GO" id="GO:0006784">
    <property type="term" value="P:heme A biosynthetic process"/>
    <property type="evidence" value="ECO:0007669"/>
    <property type="project" value="InterPro"/>
</dbReference>
<keyword evidence="7" id="KW-0408">Iron</keyword>